<reference evidence="2 3" key="1">
    <citation type="submission" date="2019-09" db="EMBL/GenBank/DDBJ databases">
        <title>Genome sequencing of strain KACC 19322.</title>
        <authorList>
            <person name="Heo J."/>
            <person name="Kim S.-J."/>
            <person name="Kim J.-S."/>
            <person name="Hong S.-B."/>
            <person name="Kwon S.-W."/>
        </authorList>
    </citation>
    <scope>NUCLEOTIDE SEQUENCE [LARGE SCALE GENOMIC DNA]</scope>
    <source>
        <strain evidence="2 3">KACC 19322</strain>
    </source>
</reference>
<dbReference type="AlphaFoldDB" id="A0A5C1Y4Y0"/>
<evidence type="ECO:0000259" key="1">
    <source>
        <dbReference type="Pfam" id="PF12770"/>
    </source>
</evidence>
<organism evidence="2 3">
    <name type="scientific">Protaetiibacter larvae</name>
    <dbReference type="NCBI Taxonomy" id="2592654"/>
    <lineage>
        <taxon>Bacteria</taxon>
        <taxon>Bacillati</taxon>
        <taxon>Actinomycetota</taxon>
        <taxon>Actinomycetes</taxon>
        <taxon>Micrococcales</taxon>
        <taxon>Microbacteriaceae</taxon>
        <taxon>Protaetiibacter</taxon>
    </lineage>
</organism>
<gene>
    <name evidence="2" type="ORF">FLP23_01520</name>
</gene>
<feature type="domain" description="CHAT" evidence="1">
    <location>
        <begin position="584"/>
        <end position="811"/>
    </location>
</feature>
<dbReference type="InterPro" id="IPR011990">
    <property type="entry name" value="TPR-like_helical_dom_sf"/>
</dbReference>
<evidence type="ECO:0000313" key="2">
    <source>
        <dbReference type="EMBL" id="QEO08811.1"/>
    </source>
</evidence>
<dbReference type="Proteomes" id="UP000322159">
    <property type="component" value="Chromosome"/>
</dbReference>
<dbReference type="KEGG" id="lyk:FLP23_01520"/>
<dbReference type="EMBL" id="CP043504">
    <property type="protein sequence ID" value="QEO08811.1"/>
    <property type="molecule type" value="Genomic_DNA"/>
</dbReference>
<dbReference type="Pfam" id="PF12770">
    <property type="entry name" value="CHAT"/>
    <property type="match status" value="1"/>
</dbReference>
<dbReference type="SUPFAM" id="SSF48452">
    <property type="entry name" value="TPR-like"/>
    <property type="match status" value="2"/>
</dbReference>
<dbReference type="InterPro" id="IPR024983">
    <property type="entry name" value="CHAT_dom"/>
</dbReference>
<protein>
    <submittedName>
        <fullName evidence="2">CHAT domain-containing protein</fullName>
    </submittedName>
</protein>
<name>A0A5C1Y4Y0_9MICO</name>
<proteinExistence type="predicted"/>
<accession>A0A5C1Y4Y0</accession>
<dbReference type="Gene3D" id="1.25.40.10">
    <property type="entry name" value="Tetratricopeptide repeat domain"/>
    <property type="match status" value="1"/>
</dbReference>
<dbReference type="InterPro" id="IPR019734">
    <property type="entry name" value="TPR_rpt"/>
</dbReference>
<dbReference type="OrthoDB" id="9761935at2"/>
<dbReference type="RefSeq" id="WP_149324244.1">
    <property type="nucleotide sequence ID" value="NZ_CP043504.1"/>
</dbReference>
<sequence length="826" mass="86478">MGGPRTAAELYARAVSAGNAGRHAAARRDLIAATSRDPDPDTAALVAGTLAYLDSERGSPDAGIAAIDAALAGESIREQTRAVLTSQRGLLELRRGRAEAAIRDLSHAIERLDAEPLSLGRAYLNRGLVRLDRAEIEAAEHDFARAAEAFGRAGEPVEEAKAHGNQGYAAMLRGDLALAIRTMDAAGSVLGGLSPVMRAIGDTDRAEALLAAGMSTEATRLLRGTVQIYGARRLRQTQAEAEVALARALLLDAPAEAAAVARRAARRFRTRGNASWATRADALVVTGRLLAGDRGAAVHRLGAATAEQLDAIHRGDDAALLRLELALAALARGRYAEASAIRDAVRPDATASLAVQVRAEDLDAELARARGDLAAVIASAAHGIATLTTWQSSLGSLELRGGAAVHGRHLAVLGVRAALDRGSPDEVLAWSERVRALSGNLVPLRPPADDRVAAALTELRELRIRDAPTPESGAREARLRDAVRRIHWADVAHADGPGHAVTLDELGAALVADDASFVAHLWTGDRFAALVLAPGGSPRGRIVELGGAEQVVGLLAGLLADLDVSAATLPAPLRESADASLAARLAALDRILLAPLADELRHAERMVLTPAGALAGIPWTMLPTLAGRPLVAAESARRWLDERLARSVIQRVGFASGPGVERARQEITDAAEAWDPPARQARHDATAGEVTRIAESVELLHIAAHGRHSAEHPLFSGFELADGPWFGYDIDQLASVPRVVIMSACELGRSASRWGMEALGMARAWLHAGARSVLAAPAAVGDERAAELLPAVHRELARGAGVADALSAATRTTGLTTPLLVRGAGW</sequence>
<evidence type="ECO:0000313" key="3">
    <source>
        <dbReference type="Proteomes" id="UP000322159"/>
    </source>
</evidence>
<keyword evidence="3" id="KW-1185">Reference proteome</keyword>
<dbReference type="SMART" id="SM00028">
    <property type="entry name" value="TPR"/>
    <property type="match status" value="4"/>
</dbReference>